<dbReference type="AlphaFoldDB" id="A0ABD3GK65"/>
<feature type="compositionally biased region" description="Polar residues" evidence="1">
    <location>
        <begin position="535"/>
        <end position="549"/>
    </location>
</feature>
<dbReference type="InterPro" id="IPR036691">
    <property type="entry name" value="Endo/exonu/phosph_ase_sf"/>
</dbReference>
<name>A0ABD3GK65_9MARC</name>
<accession>A0ABD3GK65</accession>
<dbReference type="Proteomes" id="UP001633002">
    <property type="component" value="Unassembled WGS sequence"/>
</dbReference>
<dbReference type="Gene3D" id="3.60.10.10">
    <property type="entry name" value="Endonuclease/exonuclease/phosphatase"/>
    <property type="match status" value="1"/>
</dbReference>
<reference evidence="3 4" key="1">
    <citation type="submission" date="2024-09" db="EMBL/GenBank/DDBJ databases">
        <title>Chromosome-scale assembly of Riccia sorocarpa.</title>
        <authorList>
            <person name="Paukszto L."/>
        </authorList>
    </citation>
    <scope>NUCLEOTIDE SEQUENCE [LARGE SCALE GENOMIC DNA]</scope>
    <source>
        <strain evidence="3">LP-2024</strain>
        <tissue evidence="3">Aerial parts of the thallus</tissue>
    </source>
</reference>
<dbReference type="EMBL" id="JBJQOH010000007">
    <property type="protein sequence ID" value="KAL3678099.1"/>
    <property type="molecule type" value="Genomic_DNA"/>
</dbReference>
<proteinExistence type="predicted"/>
<gene>
    <name evidence="3" type="ORF">R1sor_021055</name>
</gene>
<organism evidence="3 4">
    <name type="scientific">Riccia sorocarpa</name>
    <dbReference type="NCBI Taxonomy" id="122646"/>
    <lineage>
        <taxon>Eukaryota</taxon>
        <taxon>Viridiplantae</taxon>
        <taxon>Streptophyta</taxon>
        <taxon>Embryophyta</taxon>
        <taxon>Marchantiophyta</taxon>
        <taxon>Marchantiopsida</taxon>
        <taxon>Marchantiidae</taxon>
        <taxon>Marchantiales</taxon>
        <taxon>Ricciaceae</taxon>
        <taxon>Riccia</taxon>
    </lineage>
</organism>
<feature type="compositionally biased region" description="Polar residues" evidence="1">
    <location>
        <begin position="557"/>
        <end position="587"/>
    </location>
</feature>
<dbReference type="Pfam" id="PF00078">
    <property type="entry name" value="RVT_1"/>
    <property type="match status" value="1"/>
</dbReference>
<feature type="region of interest" description="Disordered" evidence="1">
    <location>
        <begin position="532"/>
        <end position="587"/>
    </location>
</feature>
<dbReference type="InterPro" id="IPR000477">
    <property type="entry name" value="RT_dom"/>
</dbReference>
<evidence type="ECO:0000259" key="2">
    <source>
        <dbReference type="Pfam" id="PF00078"/>
    </source>
</evidence>
<comment type="caution">
    <text evidence="3">The sequence shown here is derived from an EMBL/GenBank/DDBJ whole genome shotgun (WGS) entry which is preliminary data.</text>
</comment>
<protein>
    <recommendedName>
        <fullName evidence="2">Reverse transcriptase domain-containing protein</fullName>
    </recommendedName>
</protein>
<dbReference type="CDD" id="cd01650">
    <property type="entry name" value="RT_nLTR_like"/>
    <property type="match status" value="1"/>
</dbReference>
<feature type="domain" description="Reverse transcriptase" evidence="2">
    <location>
        <begin position="266"/>
        <end position="427"/>
    </location>
</feature>
<sequence length="587" mass="67077">MLQELRIREFLANCRLNTLAEGKEYIIDFTSEGKADAAVVTLNNNWKTIEKDCKGDLHGWIRVQTEEGILGLASIHGPHDRRARKDLWTWMEEKWPKSDWFFGGDWNSVETYEDNVGKSSIQQGTERRRWQSFLAHQDLFDGWLHATIREGPHFTWQQQVNDRLDQSRLDRIYFSHCERWASQSIKMQHDSTVQLSDYRPVILTIDHPQSLNHRKANYFKTAPEMLQQNEVKTEMQEIWASSGAQGEDPRRNWDWKWSKGVIKLLPKEGDKLAIKKRRPISLLNLGYKVVAKLLTNRLKKVMPDLVHVQQKGFISGRSIIDDIMGFQIGQEWASKSNQRSLFVKLDFEKAYDRADHPYLWKTMHTMGIDPEFIDMTKALVTGATSKVFAMGSFSKEIDLHRWVRQGCPLASLLFSLATQPLILILKHAEKEDKTGAETLRIATIAEWKTAQHSLLQIQELDRESKAVMETAAIITAVVPEENPISALEWTWTKGSKSYKVQAARSTLHALLNQAPAESAKANLIQAAIAELEDSPGSQQESDTAETVINTREETPRKYSTSAAIEQNTTTMSQSPRRSGPSNELQAP</sequence>
<dbReference type="InterPro" id="IPR043502">
    <property type="entry name" value="DNA/RNA_pol_sf"/>
</dbReference>
<dbReference type="SUPFAM" id="SSF56219">
    <property type="entry name" value="DNase I-like"/>
    <property type="match status" value="1"/>
</dbReference>
<dbReference type="SUPFAM" id="SSF56672">
    <property type="entry name" value="DNA/RNA polymerases"/>
    <property type="match status" value="1"/>
</dbReference>
<dbReference type="PANTHER" id="PTHR19446">
    <property type="entry name" value="REVERSE TRANSCRIPTASES"/>
    <property type="match status" value="1"/>
</dbReference>
<evidence type="ECO:0000313" key="3">
    <source>
        <dbReference type="EMBL" id="KAL3678099.1"/>
    </source>
</evidence>
<evidence type="ECO:0000256" key="1">
    <source>
        <dbReference type="SAM" id="MobiDB-lite"/>
    </source>
</evidence>
<evidence type="ECO:0000313" key="4">
    <source>
        <dbReference type="Proteomes" id="UP001633002"/>
    </source>
</evidence>
<keyword evidence="4" id="KW-1185">Reference proteome</keyword>